<protein>
    <recommendedName>
        <fullName evidence="7">Thiol:disulfide interchange protein</fullName>
    </recommendedName>
</protein>
<keyword evidence="6 7" id="KW-0676">Redox-active center</keyword>
<keyword evidence="5" id="KW-1015">Disulfide bond</keyword>
<dbReference type="Gene3D" id="3.40.30.10">
    <property type="entry name" value="Glutaredoxin"/>
    <property type="match status" value="1"/>
</dbReference>
<evidence type="ECO:0000259" key="8">
    <source>
        <dbReference type="Pfam" id="PF10411"/>
    </source>
</evidence>
<sequence length="247" mass="27013">MKNRWISLALGAVLGLAALSSWGQPATAPAMSPAEQNVRKLFVQRFGNVDIDGVSRTPYGLYEVRLGTTLLYTDDKVSYVLNGNLIDAASKKNVTRERMEQLLAVKFDELPLNLAVKQVRGDGSRRMAVFEDPNCGYCKQLRHSLQDVSNVTIYTFLYPILAPDSSTKARDVWCSSNPGQAWDDWMLNGKTPPSGNCNAPLEAVLALGKKLNVTGTPTIFFGDDSRVSGAIPAAQLRARLDSMSKKS</sequence>
<reference evidence="11" key="1">
    <citation type="journal article" date="2019" name="Int. J. Syst. Evol. Microbiol.">
        <title>The Global Catalogue of Microorganisms (GCM) 10K type strain sequencing project: providing services to taxonomists for standard genome sequencing and annotation.</title>
        <authorList>
            <consortium name="The Broad Institute Genomics Platform"/>
            <consortium name="The Broad Institute Genome Sequencing Center for Infectious Disease"/>
            <person name="Wu L."/>
            <person name="Ma J."/>
        </authorList>
    </citation>
    <scope>NUCLEOTIDE SEQUENCE [LARGE SCALE GENOMIC DNA]</scope>
    <source>
        <strain evidence="11">JCM 17666</strain>
    </source>
</reference>
<evidence type="ECO:0000256" key="1">
    <source>
        <dbReference type="ARBA" id="ARBA00004418"/>
    </source>
</evidence>
<comment type="similarity">
    <text evidence="2 7">Belongs to the thioredoxin family. DsbC subfamily.</text>
</comment>
<dbReference type="PANTHER" id="PTHR35272">
    <property type="entry name" value="THIOL:DISULFIDE INTERCHANGE PROTEIN DSBC-RELATED"/>
    <property type="match status" value="1"/>
</dbReference>
<gene>
    <name evidence="10" type="primary">dsbC</name>
    <name evidence="10" type="ORF">GCM10023144_46900</name>
</gene>
<dbReference type="InterPro" id="IPR033954">
    <property type="entry name" value="DiS-bond_Isoase_DsbC/G"/>
</dbReference>
<dbReference type="SUPFAM" id="SSF54423">
    <property type="entry name" value="DsbC/DsbG N-terminal domain-like"/>
    <property type="match status" value="1"/>
</dbReference>
<dbReference type="Pfam" id="PF10411">
    <property type="entry name" value="DsbC_N"/>
    <property type="match status" value="1"/>
</dbReference>
<dbReference type="Pfam" id="PF13098">
    <property type="entry name" value="Thioredoxin_2"/>
    <property type="match status" value="1"/>
</dbReference>
<dbReference type="SUPFAM" id="SSF52833">
    <property type="entry name" value="Thioredoxin-like"/>
    <property type="match status" value="1"/>
</dbReference>
<evidence type="ECO:0000256" key="2">
    <source>
        <dbReference type="ARBA" id="ARBA00009813"/>
    </source>
</evidence>
<comment type="caution">
    <text evidence="10">The sequence shown here is derived from an EMBL/GenBank/DDBJ whole genome shotgun (WGS) entry which is preliminary data.</text>
</comment>
<evidence type="ECO:0000256" key="7">
    <source>
        <dbReference type="RuleBase" id="RU364038"/>
    </source>
</evidence>
<feature type="chain" id="PRO_5044949789" description="Thiol:disulfide interchange protein" evidence="7">
    <location>
        <begin position="24"/>
        <end position="247"/>
    </location>
</feature>
<dbReference type="Gene3D" id="3.10.450.70">
    <property type="entry name" value="Disulphide bond isomerase, DsbC/G, N-terminal"/>
    <property type="match status" value="1"/>
</dbReference>
<evidence type="ECO:0000256" key="5">
    <source>
        <dbReference type="ARBA" id="ARBA00023157"/>
    </source>
</evidence>
<dbReference type="InterPro" id="IPR036249">
    <property type="entry name" value="Thioredoxin-like_sf"/>
</dbReference>
<dbReference type="PANTHER" id="PTHR35272:SF3">
    <property type="entry name" value="THIOL:DISULFIDE INTERCHANGE PROTEIN DSBC"/>
    <property type="match status" value="1"/>
</dbReference>
<dbReference type="RefSeq" id="WP_345252376.1">
    <property type="nucleotide sequence ID" value="NZ_BAABFO010000040.1"/>
</dbReference>
<evidence type="ECO:0000256" key="3">
    <source>
        <dbReference type="ARBA" id="ARBA00022729"/>
    </source>
</evidence>
<feature type="signal peptide" evidence="7">
    <location>
        <begin position="1"/>
        <end position="23"/>
    </location>
</feature>
<dbReference type="InterPro" id="IPR051470">
    <property type="entry name" value="Thiol:disulfide_interchange"/>
</dbReference>
<dbReference type="Proteomes" id="UP001501671">
    <property type="component" value="Unassembled WGS sequence"/>
</dbReference>
<keyword evidence="3 7" id="KW-0732">Signal</keyword>
<evidence type="ECO:0000256" key="6">
    <source>
        <dbReference type="ARBA" id="ARBA00023284"/>
    </source>
</evidence>
<feature type="domain" description="Disulphide bond isomerase DsbC/G N-terminal" evidence="8">
    <location>
        <begin position="32"/>
        <end position="95"/>
    </location>
</feature>
<evidence type="ECO:0000313" key="11">
    <source>
        <dbReference type="Proteomes" id="UP001501671"/>
    </source>
</evidence>
<dbReference type="InterPro" id="IPR018950">
    <property type="entry name" value="DiS-bond_isomerase_DsbC/G_N"/>
</dbReference>
<comment type="function">
    <text evidence="7">Required for disulfide bond formation in some periplasmic proteins. Acts by transferring its disulfide bond to other proteins and is reduced in the process.</text>
</comment>
<dbReference type="InterPro" id="IPR009094">
    <property type="entry name" value="DiS-bond_isomerase_DsbC/G_N_sf"/>
</dbReference>
<keyword evidence="4 7" id="KW-0574">Periplasm</keyword>
<proteinExistence type="inferred from homology"/>
<dbReference type="CDD" id="cd03020">
    <property type="entry name" value="DsbA_DsbC_DsbG"/>
    <property type="match status" value="1"/>
</dbReference>
<name>A0ABP8HSK4_9BURK</name>
<evidence type="ECO:0000259" key="9">
    <source>
        <dbReference type="Pfam" id="PF13098"/>
    </source>
</evidence>
<organism evidence="10 11">
    <name type="scientific">Pigmentiphaga soli</name>
    <dbReference type="NCBI Taxonomy" id="1007095"/>
    <lineage>
        <taxon>Bacteria</taxon>
        <taxon>Pseudomonadati</taxon>
        <taxon>Pseudomonadota</taxon>
        <taxon>Betaproteobacteria</taxon>
        <taxon>Burkholderiales</taxon>
        <taxon>Alcaligenaceae</taxon>
        <taxon>Pigmentiphaga</taxon>
    </lineage>
</organism>
<keyword evidence="11" id="KW-1185">Reference proteome</keyword>
<evidence type="ECO:0000313" key="10">
    <source>
        <dbReference type="EMBL" id="GAA4343700.1"/>
    </source>
</evidence>
<comment type="subcellular location">
    <subcellularLocation>
        <location evidence="1 7">Periplasm</location>
    </subcellularLocation>
</comment>
<dbReference type="InterPro" id="IPR012336">
    <property type="entry name" value="Thioredoxin-like_fold"/>
</dbReference>
<accession>A0ABP8HSK4</accession>
<feature type="domain" description="Thioredoxin-like fold" evidence="9">
    <location>
        <begin position="120"/>
        <end position="240"/>
    </location>
</feature>
<evidence type="ECO:0000256" key="4">
    <source>
        <dbReference type="ARBA" id="ARBA00022764"/>
    </source>
</evidence>
<dbReference type="EMBL" id="BAABFO010000040">
    <property type="protein sequence ID" value="GAA4343700.1"/>
    <property type="molecule type" value="Genomic_DNA"/>
</dbReference>